<keyword evidence="3" id="KW-1185">Reference proteome</keyword>
<proteinExistence type="predicted"/>
<evidence type="ECO:0000313" key="2">
    <source>
        <dbReference type="EMBL" id="KAL2727863.1"/>
    </source>
</evidence>
<accession>A0ABD2B5F7</accession>
<feature type="compositionally biased region" description="Acidic residues" evidence="1">
    <location>
        <begin position="317"/>
        <end position="327"/>
    </location>
</feature>
<feature type="region of interest" description="Disordered" evidence="1">
    <location>
        <begin position="309"/>
        <end position="337"/>
    </location>
</feature>
<protein>
    <submittedName>
        <fullName evidence="2">Uncharacterized protein</fullName>
    </submittedName>
</protein>
<gene>
    <name evidence="2" type="ORF">V1477_017139</name>
</gene>
<feature type="region of interest" description="Disordered" evidence="1">
    <location>
        <begin position="362"/>
        <end position="401"/>
    </location>
</feature>
<feature type="compositionally biased region" description="Basic and acidic residues" evidence="1">
    <location>
        <begin position="362"/>
        <end position="385"/>
    </location>
</feature>
<dbReference type="EMBL" id="JAYRBN010000100">
    <property type="protein sequence ID" value="KAL2727863.1"/>
    <property type="molecule type" value="Genomic_DNA"/>
</dbReference>
<organism evidence="2 3">
    <name type="scientific">Vespula maculifrons</name>
    <name type="common">Eastern yellow jacket</name>
    <name type="synonym">Wasp</name>
    <dbReference type="NCBI Taxonomy" id="7453"/>
    <lineage>
        <taxon>Eukaryota</taxon>
        <taxon>Metazoa</taxon>
        <taxon>Ecdysozoa</taxon>
        <taxon>Arthropoda</taxon>
        <taxon>Hexapoda</taxon>
        <taxon>Insecta</taxon>
        <taxon>Pterygota</taxon>
        <taxon>Neoptera</taxon>
        <taxon>Endopterygota</taxon>
        <taxon>Hymenoptera</taxon>
        <taxon>Apocrita</taxon>
        <taxon>Aculeata</taxon>
        <taxon>Vespoidea</taxon>
        <taxon>Vespidae</taxon>
        <taxon>Vespinae</taxon>
        <taxon>Vespula</taxon>
    </lineage>
</organism>
<sequence>MIVEDTVISIEREPMTMEAILLRDQRTTSHRMLNREDQSVAMTTTTTTTTTMTTMTKMKTTKEFAKEGNDRQIPHLLDDPSRICRSTCCARACYRNCCHCSSCGNDDVSAQRHFRRDSDVCRARASSSCDDDRGVRSRRCLLSITTTTWLRLSSLVVTLLVASVNGAPTMTVNARRLSSPPKWVNPCGLAAEDFDGDPDVEQLRDVQLLTQVVVQAKTALMHAQLFRDDYRSPTHRKIKLIDASIITGVTSAWGIEHARGEEGSSSGRQLWQYFRRYGRRRSWFYVSLADTRKRSRLLLNGSPMSDDLKMIRCRKEEEEEEEEEEKEGDAKKVSGFRARPQRALMRRPWFRRRDYDIEKGEKKVAHDVKASDKISEVEDSNKSESEAAPSPEPRTGHSHTPQAYSACILKARPDIQRASLTLRMIHVDSSSEYQRYRVGTINVSALAPCVPSSFCLKEPNSHGICVQWPSNSQKIKRTFKVDFADWHLQWKDNHYDWLPSKKDIPKQLGEQLQQQYLDSLELDRSLLDAYEYMQKYAVGLEQIVWDQEDNGLEFRDQFKDTEFKLRTVLCELQVALMERAVTLRPDVTRNAMSTEYRSMSSSATYRDLRDWLIFRDYMNGLEYVVQVFEHLRRGLES</sequence>
<evidence type="ECO:0000256" key="1">
    <source>
        <dbReference type="SAM" id="MobiDB-lite"/>
    </source>
</evidence>
<comment type="caution">
    <text evidence="2">The sequence shown here is derived from an EMBL/GenBank/DDBJ whole genome shotgun (WGS) entry which is preliminary data.</text>
</comment>
<dbReference type="Proteomes" id="UP001607303">
    <property type="component" value="Unassembled WGS sequence"/>
</dbReference>
<name>A0ABD2B5F7_VESMC</name>
<reference evidence="2 3" key="1">
    <citation type="journal article" date="2024" name="Ann. Entomol. Soc. Am.">
        <title>Genomic analyses of the southern and eastern yellowjacket wasps (Hymenoptera: Vespidae) reveal evolutionary signatures of social life.</title>
        <authorList>
            <person name="Catto M.A."/>
            <person name="Caine P.B."/>
            <person name="Orr S.E."/>
            <person name="Hunt B.G."/>
            <person name="Goodisman M.A.D."/>
        </authorList>
    </citation>
    <scope>NUCLEOTIDE SEQUENCE [LARGE SCALE GENOMIC DNA]</scope>
    <source>
        <strain evidence="2">232</strain>
        <tissue evidence="2">Head and thorax</tissue>
    </source>
</reference>
<evidence type="ECO:0000313" key="3">
    <source>
        <dbReference type="Proteomes" id="UP001607303"/>
    </source>
</evidence>
<dbReference type="AlphaFoldDB" id="A0ABD2B5F7"/>